<reference evidence="1" key="1">
    <citation type="submission" date="2020-07" db="EMBL/GenBank/DDBJ databases">
        <title>Huge and variable diversity of episymbiotic CPR bacteria and DPANN archaea in groundwater ecosystems.</title>
        <authorList>
            <person name="He C.Y."/>
            <person name="Keren R."/>
            <person name="Whittaker M."/>
            <person name="Farag I.F."/>
            <person name="Doudna J."/>
            <person name="Cate J.H.D."/>
            <person name="Banfield J.F."/>
        </authorList>
    </citation>
    <scope>NUCLEOTIDE SEQUENCE</scope>
    <source>
        <strain evidence="1">NC_groundwater_191_Ag_S-0.1um_45_8</strain>
    </source>
</reference>
<dbReference type="Proteomes" id="UP000786662">
    <property type="component" value="Unassembled WGS sequence"/>
</dbReference>
<gene>
    <name evidence="1" type="ORF">HYT38_02910</name>
</gene>
<sequence length="109" mass="12859">METGETGFNPENLSQKEKEEILRSVKEKWSVLSKMQDLISFHDRVVNKARELESIYPDYGDYELYHLLIGSTTRDRSKFDFPGEDSVQKFIDSEFEKLEDRPLHDQDNV</sequence>
<organism evidence="1 2">
    <name type="scientific">Candidatus Sungiibacteriota bacterium</name>
    <dbReference type="NCBI Taxonomy" id="2750080"/>
    <lineage>
        <taxon>Bacteria</taxon>
        <taxon>Candidatus Sungiibacteriota</taxon>
    </lineage>
</organism>
<dbReference type="AlphaFoldDB" id="A0A9D6HR79"/>
<protein>
    <submittedName>
        <fullName evidence="1">Uncharacterized protein</fullName>
    </submittedName>
</protein>
<proteinExistence type="predicted"/>
<evidence type="ECO:0000313" key="2">
    <source>
        <dbReference type="Proteomes" id="UP000786662"/>
    </source>
</evidence>
<dbReference type="EMBL" id="JACOYY010000080">
    <property type="protein sequence ID" value="MBI2052594.1"/>
    <property type="molecule type" value="Genomic_DNA"/>
</dbReference>
<comment type="caution">
    <text evidence="1">The sequence shown here is derived from an EMBL/GenBank/DDBJ whole genome shotgun (WGS) entry which is preliminary data.</text>
</comment>
<accession>A0A9D6HR79</accession>
<name>A0A9D6HR79_9BACT</name>
<evidence type="ECO:0000313" key="1">
    <source>
        <dbReference type="EMBL" id="MBI2052594.1"/>
    </source>
</evidence>